<evidence type="ECO:0000313" key="1">
    <source>
        <dbReference type="EMBL" id="KAJ2813839.1"/>
    </source>
</evidence>
<accession>A0ACC1LSF9</accession>
<name>A0ACC1LSF9_9FUNG</name>
<gene>
    <name evidence="1" type="ORF">H4S07_000352</name>
</gene>
<keyword evidence="2" id="KW-1185">Reference proteome</keyword>
<sequence>MSSQFLAKSRVLAVQTRSLPAFACWNRSMHATNRLAGQFSSRINELIRDSSAKSLDPLTKADKSSDGIPNMLRMGRSRRQGGYDRGAGMHLSMPLRAKNVEKAWDICTQKLQRDGNLITGDTLKSEAIELVLLMTKSTSAQTLGSNGSGVEDGAVADRKRRALFGFRSALILKHVFADRLSTLGDEHDTPEPLAESEGNIDVQSIDLRLGLSNASDYSDIISLLSAAIDPCMSTGNTPLLAGATPDELAVDIMSASISRLMHLTFLAAEQDGVAMSDKTIQAALRATIATQDVSAARDILLLQYSDLAMLLDPDVQPSTSQAMKKALSEPTTDQCRVVVEMLLSLVMTGQDPRILDAASQSTQPQAEFGYDQFEDTLRPRDDLISLADLDAVRQWRAETVERIYRAYVASGMSEVASPDRSKTPAQQGSVVPTPQMLTTLLCVHCDAGNIEQATILYDTLAATLQTLYAESSLSHKMDIGLWAKVLGGVCRAQQQWLAVR</sequence>
<feature type="non-terminal residue" evidence="1">
    <location>
        <position position="500"/>
    </location>
</feature>
<protein>
    <submittedName>
        <fullName evidence="1">Uncharacterized protein</fullName>
    </submittedName>
</protein>
<evidence type="ECO:0000313" key="2">
    <source>
        <dbReference type="Proteomes" id="UP001140096"/>
    </source>
</evidence>
<proteinExistence type="predicted"/>
<dbReference type="Proteomes" id="UP001140096">
    <property type="component" value="Unassembled WGS sequence"/>
</dbReference>
<dbReference type="EMBL" id="JANBUP010000017">
    <property type="protein sequence ID" value="KAJ2813839.1"/>
    <property type="molecule type" value="Genomic_DNA"/>
</dbReference>
<comment type="caution">
    <text evidence="1">The sequence shown here is derived from an EMBL/GenBank/DDBJ whole genome shotgun (WGS) entry which is preliminary data.</text>
</comment>
<reference evidence="1" key="1">
    <citation type="submission" date="2022-07" db="EMBL/GenBank/DDBJ databases">
        <title>Phylogenomic reconstructions and comparative analyses of Kickxellomycotina fungi.</title>
        <authorList>
            <person name="Reynolds N.K."/>
            <person name="Stajich J.E."/>
            <person name="Barry K."/>
            <person name="Grigoriev I.V."/>
            <person name="Crous P."/>
            <person name="Smith M.E."/>
        </authorList>
    </citation>
    <scope>NUCLEOTIDE SEQUENCE</scope>
    <source>
        <strain evidence="1">CBS 102833</strain>
    </source>
</reference>
<organism evidence="1 2">
    <name type="scientific">Coemansia furcata</name>
    <dbReference type="NCBI Taxonomy" id="417177"/>
    <lineage>
        <taxon>Eukaryota</taxon>
        <taxon>Fungi</taxon>
        <taxon>Fungi incertae sedis</taxon>
        <taxon>Zoopagomycota</taxon>
        <taxon>Kickxellomycotina</taxon>
        <taxon>Kickxellomycetes</taxon>
        <taxon>Kickxellales</taxon>
        <taxon>Kickxellaceae</taxon>
        <taxon>Coemansia</taxon>
    </lineage>
</organism>